<feature type="DNA-binding region" description="H-T-H motif" evidence="2">
    <location>
        <begin position="28"/>
        <end position="47"/>
    </location>
</feature>
<sequence length="213" mass="24563">MNKKEIKYGLILNAAKSVFAEMGYHKASVSKIAKKAGIGDGTVYLYFSNKEDILKKLFHNTIHDDLSPKAEELVEGINDPRLKLYEFVRNHLHYFGDDYTLSRIIQIEARQSSSEIREAMKPGIRRYFTLIEAIIEDGQKKGVFRKDISKKTARQVIFGSLDEVVTCWVLSSRTYPLSSKVDEVYRALLTAVYNFSFIENFPWTMQPKEFSTK</sequence>
<dbReference type="SUPFAM" id="SSF46689">
    <property type="entry name" value="Homeodomain-like"/>
    <property type="match status" value="1"/>
</dbReference>
<proteinExistence type="predicted"/>
<gene>
    <name evidence="4" type="ORF">ACFQ2J_13480</name>
</gene>
<dbReference type="EMBL" id="JBHTKL010000005">
    <property type="protein sequence ID" value="MFD1020193.1"/>
    <property type="molecule type" value="Genomic_DNA"/>
</dbReference>
<dbReference type="PANTHER" id="PTHR30055:SF195">
    <property type="entry name" value="FATTY ACID METABOLISM REGULATOR PROTEIN"/>
    <property type="match status" value="1"/>
</dbReference>
<organism evidence="4 5">
    <name type="scientific">Thalassobacillus hwangdonensis</name>
    <dbReference type="NCBI Taxonomy" id="546108"/>
    <lineage>
        <taxon>Bacteria</taxon>
        <taxon>Bacillati</taxon>
        <taxon>Bacillota</taxon>
        <taxon>Bacilli</taxon>
        <taxon>Bacillales</taxon>
        <taxon>Bacillaceae</taxon>
        <taxon>Thalassobacillus</taxon>
    </lineage>
</organism>
<dbReference type="InterPro" id="IPR036271">
    <property type="entry name" value="Tet_transcr_reg_TetR-rel_C_sf"/>
</dbReference>
<dbReference type="Gene3D" id="1.10.357.10">
    <property type="entry name" value="Tetracycline Repressor, domain 2"/>
    <property type="match status" value="1"/>
</dbReference>
<dbReference type="InterPro" id="IPR009057">
    <property type="entry name" value="Homeodomain-like_sf"/>
</dbReference>
<comment type="caution">
    <text evidence="4">The sequence shown here is derived from an EMBL/GenBank/DDBJ whole genome shotgun (WGS) entry which is preliminary data.</text>
</comment>
<evidence type="ECO:0000256" key="2">
    <source>
        <dbReference type="PROSITE-ProRule" id="PRU00335"/>
    </source>
</evidence>
<dbReference type="InterPro" id="IPR001647">
    <property type="entry name" value="HTH_TetR"/>
</dbReference>
<dbReference type="Proteomes" id="UP001596990">
    <property type="component" value="Unassembled WGS sequence"/>
</dbReference>
<dbReference type="PROSITE" id="PS50977">
    <property type="entry name" value="HTH_TETR_2"/>
    <property type="match status" value="1"/>
</dbReference>
<dbReference type="PRINTS" id="PR00455">
    <property type="entry name" value="HTHTETR"/>
</dbReference>
<feature type="domain" description="HTH tetR-type" evidence="3">
    <location>
        <begin position="5"/>
        <end position="65"/>
    </location>
</feature>
<dbReference type="Gene3D" id="1.10.10.60">
    <property type="entry name" value="Homeodomain-like"/>
    <property type="match status" value="1"/>
</dbReference>
<dbReference type="InterPro" id="IPR023772">
    <property type="entry name" value="DNA-bd_HTH_TetR-type_CS"/>
</dbReference>
<dbReference type="RefSeq" id="WP_386061358.1">
    <property type="nucleotide sequence ID" value="NZ_JBHTKL010000005.1"/>
</dbReference>
<evidence type="ECO:0000259" key="3">
    <source>
        <dbReference type="PROSITE" id="PS50977"/>
    </source>
</evidence>
<evidence type="ECO:0000313" key="4">
    <source>
        <dbReference type="EMBL" id="MFD1020193.1"/>
    </source>
</evidence>
<evidence type="ECO:0000256" key="1">
    <source>
        <dbReference type="ARBA" id="ARBA00023125"/>
    </source>
</evidence>
<keyword evidence="1 2" id="KW-0238">DNA-binding</keyword>
<name>A0ABW3L4Z2_9BACI</name>
<keyword evidence="5" id="KW-1185">Reference proteome</keyword>
<evidence type="ECO:0000313" key="5">
    <source>
        <dbReference type="Proteomes" id="UP001596990"/>
    </source>
</evidence>
<accession>A0ABW3L4Z2</accession>
<dbReference type="Pfam" id="PF08359">
    <property type="entry name" value="TetR_C_4"/>
    <property type="match status" value="1"/>
</dbReference>
<dbReference type="InterPro" id="IPR050109">
    <property type="entry name" value="HTH-type_TetR-like_transc_reg"/>
</dbReference>
<dbReference type="Pfam" id="PF00440">
    <property type="entry name" value="TetR_N"/>
    <property type="match status" value="1"/>
</dbReference>
<dbReference type="SUPFAM" id="SSF48498">
    <property type="entry name" value="Tetracyclin repressor-like, C-terminal domain"/>
    <property type="match status" value="1"/>
</dbReference>
<dbReference type="InterPro" id="IPR013570">
    <property type="entry name" value="Tscrpt_reg_YsiA_C"/>
</dbReference>
<dbReference type="PROSITE" id="PS01081">
    <property type="entry name" value="HTH_TETR_1"/>
    <property type="match status" value="1"/>
</dbReference>
<reference evidence="5" key="1">
    <citation type="journal article" date="2019" name="Int. J. Syst. Evol. Microbiol.">
        <title>The Global Catalogue of Microorganisms (GCM) 10K type strain sequencing project: providing services to taxonomists for standard genome sequencing and annotation.</title>
        <authorList>
            <consortium name="The Broad Institute Genomics Platform"/>
            <consortium name="The Broad Institute Genome Sequencing Center for Infectious Disease"/>
            <person name="Wu L."/>
            <person name="Ma J."/>
        </authorList>
    </citation>
    <scope>NUCLEOTIDE SEQUENCE [LARGE SCALE GENOMIC DNA]</scope>
    <source>
        <strain evidence="5">CCUG 56607</strain>
    </source>
</reference>
<dbReference type="PANTHER" id="PTHR30055">
    <property type="entry name" value="HTH-TYPE TRANSCRIPTIONAL REGULATOR RUTR"/>
    <property type="match status" value="1"/>
</dbReference>
<protein>
    <submittedName>
        <fullName evidence="4">TetR/AcrR family transcriptional regulator</fullName>
    </submittedName>
</protein>